<dbReference type="Pfam" id="PF00535">
    <property type="entry name" value="Glycos_transf_2"/>
    <property type="match status" value="1"/>
</dbReference>
<dbReference type="Gene3D" id="3.90.550.10">
    <property type="entry name" value="Spore Coat Polysaccharide Biosynthesis Protein SpsA, Chain A"/>
    <property type="match status" value="1"/>
</dbReference>
<dbReference type="PANTHER" id="PTHR43685">
    <property type="entry name" value="GLYCOSYLTRANSFERASE"/>
    <property type="match status" value="1"/>
</dbReference>
<sequence>MFSVVIPLYNKELSIRNTIQSVLDQTCQDFEIVVVNDGSTDNSAAVVEAIEDDRIRLIHQKNQGVSAARNRGIEEARCEWIAFLDGDDLWQPNHLEEVSEAMELYPNEKIYVTSFEYSDKRKIFRHSRASKIFRINGYFLEAMDEPLMWTSIVVVHKSCIEKVGGFDKQLDRGEDLEFWARLAKSYPIVKSAVYTSIYRVDAENRSDSRVVGKNSLVFNLDLNSINDGFERRYFIHIIEHKLKGFAVTFNVRGFLKLYRMHYRYVSLYRVFTRRKGKAKGA</sequence>
<dbReference type="InterPro" id="IPR029044">
    <property type="entry name" value="Nucleotide-diphossugar_trans"/>
</dbReference>
<dbReference type="RefSeq" id="WP_092837229.1">
    <property type="nucleotide sequence ID" value="NZ_FPCF01000001.1"/>
</dbReference>
<protein>
    <submittedName>
        <fullName evidence="2">Glycosyltransferase family 2 protein</fullName>
    </submittedName>
</protein>
<dbReference type="Proteomes" id="UP000286985">
    <property type="component" value="Unassembled WGS sequence"/>
</dbReference>
<name>A0A432XKV1_9GAMM</name>
<dbReference type="CDD" id="cd00761">
    <property type="entry name" value="Glyco_tranf_GTA_type"/>
    <property type="match status" value="1"/>
</dbReference>
<evidence type="ECO:0000259" key="1">
    <source>
        <dbReference type="Pfam" id="PF00535"/>
    </source>
</evidence>
<keyword evidence="3" id="KW-1185">Reference proteome</keyword>
<reference evidence="3" key="1">
    <citation type="journal article" date="2018" name="Front. Microbiol.">
        <title>Genome-Based Analysis Reveals the Taxonomy and Diversity of the Family Idiomarinaceae.</title>
        <authorList>
            <person name="Liu Y."/>
            <person name="Lai Q."/>
            <person name="Shao Z."/>
        </authorList>
    </citation>
    <scope>NUCLEOTIDE SEQUENCE [LARGE SCALE GENOMIC DNA]</scope>
    <source>
        <strain evidence="3">908033</strain>
    </source>
</reference>
<comment type="caution">
    <text evidence="2">The sequence shown here is derived from an EMBL/GenBank/DDBJ whole genome shotgun (WGS) entry which is preliminary data.</text>
</comment>
<dbReference type="PANTHER" id="PTHR43685:SF2">
    <property type="entry name" value="GLYCOSYLTRANSFERASE 2-LIKE DOMAIN-CONTAINING PROTEIN"/>
    <property type="match status" value="1"/>
</dbReference>
<evidence type="ECO:0000313" key="3">
    <source>
        <dbReference type="Proteomes" id="UP000286985"/>
    </source>
</evidence>
<gene>
    <name evidence="2" type="ORF">CWE24_02090</name>
</gene>
<dbReference type="InterPro" id="IPR001173">
    <property type="entry name" value="Glyco_trans_2-like"/>
</dbReference>
<keyword evidence="2" id="KW-0808">Transferase</keyword>
<dbReference type="EMBL" id="PIPU01000001">
    <property type="protein sequence ID" value="RUO49318.1"/>
    <property type="molecule type" value="Genomic_DNA"/>
</dbReference>
<organism evidence="2 3">
    <name type="scientific">Pseudidiomarina donghaiensis</name>
    <dbReference type="NCBI Taxonomy" id="519452"/>
    <lineage>
        <taxon>Bacteria</taxon>
        <taxon>Pseudomonadati</taxon>
        <taxon>Pseudomonadota</taxon>
        <taxon>Gammaproteobacteria</taxon>
        <taxon>Alteromonadales</taxon>
        <taxon>Idiomarinaceae</taxon>
        <taxon>Pseudidiomarina</taxon>
    </lineage>
</organism>
<feature type="domain" description="Glycosyltransferase 2-like" evidence="1">
    <location>
        <begin position="3"/>
        <end position="162"/>
    </location>
</feature>
<dbReference type="AlphaFoldDB" id="A0A432XKV1"/>
<dbReference type="GO" id="GO:0016740">
    <property type="term" value="F:transferase activity"/>
    <property type="evidence" value="ECO:0007669"/>
    <property type="project" value="UniProtKB-KW"/>
</dbReference>
<evidence type="ECO:0000313" key="2">
    <source>
        <dbReference type="EMBL" id="RUO49318.1"/>
    </source>
</evidence>
<accession>A0A432XKV1</accession>
<dbReference type="OrthoDB" id="9802649at2"/>
<proteinExistence type="predicted"/>
<dbReference type="InterPro" id="IPR050834">
    <property type="entry name" value="Glycosyltransf_2"/>
</dbReference>
<dbReference type="STRING" id="519452.SAMN04488139_0553"/>
<dbReference type="SUPFAM" id="SSF53448">
    <property type="entry name" value="Nucleotide-diphospho-sugar transferases"/>
    <property type="match status" value="1"/>
</dbReference>